<comment type="caution">
    <text evidence="2">The sequence shown here is derived from an EMBL/GenBank/DDBJ whole genome shotgun (WGS) entry which is preliminary data.</text>
</comment>
<protein>
    <recommendedName>
        <fullName evidence="1">Glycosyl transferase CAP10 domain-containing protein</fullName>
    </recommendedName>
</protein>
<proteinExistence type="predicted"/>
<dbReference type="InterPro" id="IPR051091">
    <property type="entry name" value="O-Glucosyltr/Glycosyltrsf_90"/>
</dbReference>
<dbReference type="SMART" id="SM00672">
    <property type="entry name" value="CAP10"/>
    <property type="match status" value="1"/>
</dbReference>
<evidence type="ECO:0000313" key="2">
    <source>
        <dbReference type="EMBL" id="POS77313.1"/>
    </source>
</evidence>
<dbReference type="OrthoDB" id="202415at2759"/>
<dbReference type="PANTHER" id="PTHR12203">
    <property type="entry name" value="KDEL LYS-ASP-GLU-LEU CONTAINING - RELATED"/>
    <property type="match status" value="1"/>
</dbReference>
<evidence type="ECO:0000259" key="1">
    <source>
        <dbReference type="SMART" id="SM00672"/>
    </source>
</evidence>
<dbReference type="InParanoid" id="A0A2P5I495"/>
<dbReference type="PANTHER" id="PTHR12203:SF61">
    <property type="entry name" value="CAPSULE PROTEIN"/>
    <property type="match status" value="1"/>
</dbReference>
<dbReference type="InterPro" id="IPR006598">
    <property type="entry name" value="CAP10"/>
</dbReference>
<dbReference type="Proteomes" id="UP000094444">
    <property type="component" value="Unassembled WGS sequence"/>
</dbReference>
<reference evidence="2" key="1">
    <citation type="submission" date="2017-09" db="EMBL/GenBank/DDBJ databases">
        <title>Polyketide synthases of a Diaporthe helianthi virulent isolate.</title>
        <authorList>
            <person name="Baroncelli R."/>
        </authorList>
    </citation>
    <scope>NUCLEOTIDE SEQUENCE [LARGE SCALE GENOMIC DNA]</scope>
    <source>
        <strain evidence="2">7/96</strain>
    </source>
</reference>
<accession>A0A2P5I495</accession>
<evidence type="ECO:0000313" key="3">
    <source>
        <dbReference type="Proteomes" id="UP000094444"/>
    </source>
</evidence>
<feature type="domain" description="Glycosyl transferase CAP10" evidence="1">
    <location>
        <begin position="188"/>
        <end position="480"/>
    </location>
</feature>
<organism evidence="2 3">
    <name type="scientific">Diaporthe helianthi</name>
    <dbReference type="NCBI Taxonomy" id="158607"/>
    <lineage>
        <taxon>Eukaryota</taxon>
        <taxon>Fungi</taxon>
        <taxon>Dikarya</taxon>
        <taxon>Ascomycota</taxon>
        <taxon>Pezizomycotina</taxon>
        <taxon>Sordariomycetes</taxon>
        <taxon>Sordariomycetidae</taxon>
        <taxon>Diaporthales</taxon>
        <taxon>Diaporthaceae</taxon>
        <taxon>Diaporthe</taxon>
    </lineage>
</organism>
<name>A0A2P5I495_DIAHE</name>
<gene>
    <name evidence="2" type="ORF">DHEL01_v204293</name>
</gene>
<sequence length="490" mass="56689">MWNDVSIKDDHSKTYPESHDEYRRRYGVEPPAGFEAWFDFARNHQSPPIIDEFDLIYERISPFLSLSGSEFLERLNLAQNVPGSDLWLCEFSSQEANTTCSHPFRVYDRHIAFSFNRMLMGLPGPLPDVKFLVNHIDEPRVLIPQHADVHNSGTFLMDNLSRQPVWDTLTRFCSSQGANETIGDIKHTNEDYGLPFVSDKSSALDLCQHPEYSTMHGLLMSPASFPLLEGLVPILSTGSLSTMGDILYPSPAYLEDEFQYADANDVEWDSKRNNLYWAGSNTGGFSSDSQWQQFHRQRFVELAQNVKRRQHDYLRESGGILNRVKSSFLNSRLYDVAFTRIFQCEGRSCRDQRAHFNLKPWEDKDRALRSRLVFDMDGNGISGRYYNFLASRSAPLKQTLLREWHDERLVPWLHYIPVSQSMDELPELVSHLTSTEAGRQAAKHVAEAGREWFGKAFREVDRSIYVYRLLLEIARLQDPARQPLYRDDRD</sequence>
<dbReference type="Pfam" id="PF05686">
    <property type="entry name" value="Glyco_transf_90"/>
    <property type="match status" value="1"/>
</dbReference>
<keyword evidence="3" id="KW-1185">Reference proteome</keyword>
<dbReference type="AlphaFoldDB" id="A0A2P5I495"/>
<dbReference type="EMBL" id="MAVT02000281">
    <property type="protein sequence ID" value="POS77313.1"/>
    <property type="molecule type" value="Genomic_DNA"/>
</dbReference>